<keyword evidence="2 4" id="KW-0732">Signal</keyword>
<dbReference type="Gene3D" id="3.40.50.2300">
    <property type="match status" value="2"/>
</dbReference>
<evidence type="ECO:0000313" key="6">
    <source>
        <dbReference type="EMBL" id="KGJ20697.1"/>
    </source>
</evidence>
<protein>
    <submittedName>
        <fullName evidence="6">ABC transporter permease</fullName>
    </submittedName>
</protein>
<feature type="signal peptide" evidence="4">
    <location>
        <begin position="1"/>
        <end position="26"/>
    </location>
</feature>
<dbReference type="PANTHER" id="PTHR30483">
    <property type="entry name" value="LEUCINE-SPECIFIC-BINDING PROTEIN"/>
    <property type="match status" value="1"/>
</dbReference>
<dbReference type="InterPro" id="IPR028081">
    <property type="entry name" value="Leu-bd"/>
</dbReference>
<comment type="similarity">
    <text evidence="1">Belongs to the leucine-binding protein family.</text>
</comment>
<accession>A0A099GDN3</accession>
<dbReference type="InterPro" id="IPR051010">
    <property type="entry name" value="BCAA_transport"/>
</dbReference>
<keyword evidence="3" id="KW-0029">Amino-acid transport</keyword>
<dbReference type="RefSeq" id="WP_036711282.1">
    <property type="nucleotide sequence ID" value="NZ_JRKQ01000086.1"/>
</dbReference>
<evidence type="ECO:0000256" key="2">
    <source>
        <dbReference type="ARBA" id="ARBA00022729"/>
    </source>
</evidence>
<dbReference type="SUPFAM" id="SSF53822">
    <property type="entry name" value="Periplasmic binding protein-like I"/>
    <property type="match status" value="1"/>
</dbReference>
<dbReference type="Pfam" id="PF13458">
    <property type="entry name" value="Peripla_BP_6"/>
    <property type="match status" value="1"/>
</dbReference>
<dbReference type="AlphaFoldDB" id="A0A099GDN3"/>
<dbReference type="Proteomes" id="UP000029858">
    <property type="component" value="Unassembled WGS sequence"/>
</dbReference>
<comment type="caution">
    <text evidence="6">The sequence shown here is derived from an EMBL/GenBank/DDBJ whole genome shotgun (WGS) entry which is preliminary data.</text>
</comment>
<feature type="chain" id="PRO_5001946719" evidence="4">
    <location>
        <begin position="27"/>
        <end position="405"/>
    </location>
</feature>
<keyword evidence="3" id="KW-0813">Transport</keyword>
<evidence type="ECO:0000256" key="3">
    <source>
        <dbReference type="ARBA" id="ARBA00022970"/>
    </source>
</evidence>
<evidence type="ECO:0000313" key="7">
    <source>
        <dbReference type="Proteomes" id="UP000029858"/>
    </source>
</evidence>
<reference evidence="6 7" key="1">
    <citation type="submission" date="2014-09" db="EMBL/GenBank/DDBJ databases">
        <authorList>
            <person name="McGinnis J.M."/>
            <person name="Wolfgang W.J."/>
        </authorList>
    </citation>
    <scope>NUCLEOTIDE SEQUENCE [LARGE SCALE GENOMIC DNA]</scope>
    <source>
        <strain evidence="6 7">5503</strain>
    </source>
</reference>
<evidence type="ECO:0000256" key="4">
    <source>
        <dbReference type="SAM" id="SignalP"/>
    </source>
</evidence>
<reference evidence="6 7" key="2">
    <citation type="submission" date="2014-10" db="EMBL/GenBank/DDBJ databases">
        <title>Paracoccus sanguinis sp. nov., isolated from clinical specimens of New York State patients.</title>
        <authorList>
            <person name="Mingle L.A."/>
            <person name="Cole J.A."/>
            <person name="Lapierre P."/>
            <person name="Musser K.A."/>
        </authorList>
    </citation>
    <scope>NUCLEOTIDE SEQUENCE [LARGE SCALE GENOMIC DNA]</scope>
    <source>
        <strain evidence="6 7">5503</strain>
    </source>
</reference>
<proteinExistence type="inferred from homology"/>
<gene>
    <name evidence="6" type="ORF">IX56_13585</name>
</gene>
<dbReference type="GO" id="GO:0006865">
    <property type="term" value="P:amino acid transport"/>
    <property type="evidence" value="ECO:0007669"/>
    <property type="project" value="UniProtKB-KW"/>
</dbReference>
<dbReference type="InterPro" id="IPR028082">
    <property type="entry name" value="Peripla_BP_I"/>
</dbReference>
<dbReference type="EMBL" id="JRKQ01000086">
    <property type="protein sequence ID" value="KGJ20697.1"/>
    <property type="molecule type" value="Genomic_DNA"/>
</dbReference>
<name>A0A099GDN3_9RHOB</name>
<organism evidence="6 7">
    <name type="scientific">Paracoccus sanguinis</name>
    <dbReference type="NCBI Taxonomy" id="1545044"/>
    <lineage>
        <taxon>Bacteria</taxon>
        <taxon>Pseudomonadati</taxon>
        <taxon>Pseudomonadota</taxon>
        <taxon>Alphaproteobacteria</taxon>
        <taxon>Rhodobacterales</taxon>
        <taxon>Paracoccaceae</taxon>
        <taxon>Paracoccus</taxon>
    </lineage>
</organism>
<evidence type="ECO:0000259" key="5">
    <source>
        <dbReference type="Pfam" id="PF13458"/>
    </source>
</evidence>
<sequence length="405" mass="42423">MTRFPNTACLMMTAATAALLALPAHAEMSDGKIKIGVLNDQTGVYSALGGTGSLEAAKMAAEEFGGKIGNTPIEVVGADHQNKADIGSNIARQWYDRDQVDAIMDLTTSSVALAVQAISVEKKKITMITGGGTTELTGKGCSPYGFHWAYDTHALAVSTGGALVEAGGDSWFFLTADYAFGYSLEENTTKTVDAKGGKVLGTVRFPIGATDYSAFLLQAQASGAKVVGLASAGMDTQNQIKQAAEFGITAGGQNLAGLLLMITDVHGLGLEAAQGLYFTESYYWDRNDASREFAAKYEARTGAKPSMVQAATYSAARQYLKAVEAAGTDETEAVAAKLHEMPVQDAFAENGKVQANGRMVSDVYLMQVKTPAESTGEWDLAKIISTTPGDVAYLPAAASGCPLVK</sequence>
<feature type="domain" description="Leucine-binding protein" evidence="5">
    <location>
        <begin position="32"/>
        <end position="369"/>
    </location>
</feature>
<dbReference type="CDD" id="cd06327">
    <property type="entry name" value="PBP1_SBP-like"/>
    <property type="match status" value="1"/>
</dbReference>
<dbReference type="PANTHER" id="PTHR30483:SF6">
    <property type="entry name" value="PERIPLASMIC BINDING PROTEIN OF ABC TRANSPORTER FOR NATURAL AMINO ACIDS"/>
    <property type="match status" value="1"/>
</dbReference>
<evidence type="ECO:0000256" key="1">
    <source>
        <dbReference type="ARBA" id="ARBA00010062"/>
    </source>
</evidence>